<dbReference type="Proteomes" id="UP000321425">
    <property type="component" value="Unassembled WGS sequence"/>
</dbReference>
<keyword evidence="1" id="KW-0812">Transmembrane</keyword>
<reference evidence="2 5" key="2">
    <citation type="submission" date="2019-07" db="EMBL/GenBank/DDBJ databases">
        <title>Whole genome shotgun sequence of Alkalibacterium putridalgicola NBRC 103243.</title>
        <authorList>
            <person name="Hosoyama A."/>
            <person name="Uohara A."/>
            <person name="Ohji S."/>
            <person name="Ichikawa N."/>
        </authorList>
    </citation>
    <scope>NUCLEOTIDE SEQUENCE [LARGE SCALE GENOMIC DNA]</scope>
    <source>
        <strain evidence="2 5">NBRC 103243</strain>
    </source>
</reference>
<dbReference type="EMBL" id="FOBL01000003">
    <property type="protein sequence ID" value="SEL52071.1"/>
    <property type="molecule type" value="Genomic_DNA"/>
</dbReference>
<organism evidence="3 4">
    <name type="scientific">Alkalibacterium putridalgicola</name>
    <dbReference type="NCBI Taxonomy" id="426703"/>
    <lineage>
        <taxon>Bacteria</taxon>
        <taxon>Bacillati</taxon>
        <taxon>Bacillota</taxon>
        <taxon>Bacilli</taxon>
        <taxon>Lactobacillales</taxon>
        <taxon>Carnobacteriaceae</taxon>
        <taxon>Alkalibacterium</taxon>
    </lineage>
</organism>
<dbReference type="STRING" id="426703.SAMN04488100_1038"/>
<dbReference type="AlphaFoldDB" id="A0A1H7QVN7"/>
<protein>
    <submittedName>
        <fullName evidence="2">Glycosyl hydrolase</fullName>
    </submittedName>
</protein>
<keyword evidence="1" id="KW-1133">Transmembrane helix</keyword>
<dbReference type="SUPFAM" id="SSF50939">
    <property type="entry name" value="Sialidases"/>
    <property type="match status" value="1"/>
</dbReference>
<name>A0A1H7QVN7_9LACT</name>
<dbReference type="Proteomes" id="UP000198548">
    <property type="component" value="Unassembled WGS sequence"/>
</dbReference>
<dbReference type="RefSeq" id="WP_091486452.1">
    <property type="nucleotide sequence ID" value="NZ_BJUX01000009.1"/>
</dbReference>
<accession>A0A1H7QVN7</accession>
<keyword evidence="2" id="KW-0378">Hydrolase</keyword>
<dbReference type="GO" id="GO:0016787">
    <property type="term" value="F:hydrolase activity"/>
    <property type="evidence" value="ECO:0007669"/>
    <property type="project" value="UniProtKB-KW"/>
</dbReference>
<dbReference type="OrthoDB" id="1701846at2"/>
<evidence type="ECO:0000313" key="3">
    <source>
        <dbReference type="EMBL" id="SEL52071.1"/>
    </source>
</evidence>
<proteinExistence type="predicted"/>
<reference evidence="3 4" key="1">
    <citation type="submission" date="2016-10" db="EMBL/GenBank/DDBJ databases">
        <authorList>
            <person name="de Groot N.N."/>
        </authorList>
    </citation>
    <scope>NUCLEOTIDE SEQUENCE [LARGE SCALE GENOMIC DNA]</scope>
    <source>
        <strain evidence="3 4">DSM 19182</strain>
    </source>
</reference>
<feature type="transmembrane region" description="Helical" evidence="1">
    <location>
        <begin position="40"/>
        <end position="60"/>
    </location>
</feature>
<feature type="transmembrane region" description="Helical" evidence="1">
    <location>
        <begin position="81"/>
        <end position="99"/>
    </location>
</feature>
<sequence>MKNNFSVKALVLNPIVVILYIIFCSILLNFFEYGGTARRVPVLIVIAGSLLVWFLLCLFFRKRIRKRALDQSDTFRKMSAYWFWFAVVSLIGMTVYTGFQTYQISQWWGTPLHRKIREWQTETTIDLEETDIISQGLEGLLAEIDAEIDLPEKLYAYSTVELEFNRNGDIESLYMPVVGENEEGLFESFLITSTSNTNQLTVLRNKPQDTYDTDEDWLLSPLVDTVDQLPISELIREWPEEEIFGIYYAGYRTWGYNTEGIYYVEDNGPVALETANDEIIGYTVSLFVPGRTNDTTPMRFIDRSLSGPAESQARETEREVSLGYQLDDRQQEVYFLTEELGYRLTVTDAATGSRWYGLDRTADGGMTWETVNPDPFDGRSGESSGIVFFDEALGFFILSMRSQSEAILFRTDDAGEVVSAVAFPDADVSLNDSEEGISSPIPQLPYEENGSLFVRLYPNPTSEYMHDTYYLYKSDDDGKTWDFVEVIEGSED</sequence>
<evidence type="ECO:0000313" key="2">
    <source>
        <dbReference type="EMBL" id="GEK88971.1"/>
    </source>
</evidence>
<gene>
    <name evidence="2" type="ORF">APU01nite_10100</name>
    <name evidence="3" type="ORF">SAMN04488100_1038</name>
</gene>
<keyword evidence="5" id="KW-1185">Reference proteome</keyword>
<evidence type="ECO:0000256" key="1">
    <source>
        <dbReference type="SAM" id="Phobius"/>
    </source>
</evidence>
<dbReference type="InterPro" id="IPR036278">
    <property type="entry name" value="Sialidase_sf"/>
</dbReference>
<evidence type="ECO:0000313" key="4">
    <source>
        <dbReference type="Proteomes" id="UP000198548"/>
    </source>
</evidence>
<feature type="transmembrane region" description="Helical" evidence="1">
    <location>
        <begin position="7"/>
        <end position="28"/>
    </location>
</feature>
<dbReference type="EMBL" id="BJUX01000009">
    <property type="protein sequence ID" value="GEK88971.1"/>
    <property type="molecule type" value="Genomic_DNA"/>
</dbReference>
<keyword evidence="1" id="KW-0472">Membrane</keyword>
<evidence type="ECO:0000313" key="5">
    <source>
        <dbReference type="Proteomes" id="UP000321425"/>
    </source>
</evidence>